<dbReference type="Gene3D" id="1.10.357.10">
    <property type="entry name" value="Tetracycline Repressor, domain 2"/>
    <property type="match status" value="1"/>
</dbReference>
<name>T0YBM7_9ZZZZ</name>
<feature type="region of interest" description="Disordered" evidence="1">
    <location>
        <begin position="120"/>
        <end position="140"/>
    </location>
</feature>
<gene>
    <name evidence="2" type="ORF">B1B_18361</name>
</gene>
<accession>T0YBM7</accession>
<comment type="caution">
    <text evidence="2">The sequence shown here is derived from an EMBL/GenBank/DDBJ whole genome shotgun (WGS) entry which is preliminary data.</text>
</comment>
<feature type="compositionally biased region" description="Basic and acidic residues" evidence="1">
    <location>
        <begin position="131"/>
        <end position="140"/>
    </location>
</feature>
<proteinExistence type="predicted"/>
<reference evidence="2" key="1">
    <citation type="submission" date="2013-08" db="EMBL/GenBank/DDBJ databases">
        <authorList>
            <person name="Mendez C."/>
            <person name="Richter M."/>
            <person name="Ferrer M."/>
            <person name="Sanchez J."/>
        </authorList>
    </citation>
    <scope>NUCLEOTIDE SEQUENCE</scope>
</reference>
<feature type="non-terminal residue" evidence="2">
    <location>
        <position position="1"/>
    </location>
</feature>
<organism evidence="2">
    <name type="scientific">mine drainage metagenome</name>
    <dbReference type="NCBI Taxonomy" id="410659"/>
    <lineage>
        <taxon>unclassified sequences</taxon>
        <taxon>metagenomes</taxon>
        <taxon>ecological metagenomes</taxon>
    </lineage>
</organism>
<dbReference type="EMBL" id="AUZY01012294">
    <property type="protein sequence ID" value="EQD30523.1"/>
    <property type="molecule type" value="Genomic_DNA"/>
</dbReference>
<sequence length="140" mass="15520">QRATLTGIVAEIGDGSAAEIMRRFWHRLADPQLWPHERLFFELYGQALQGRPHAVPLLDGVVDAWIEPAVELARRHGVPTKDARAQARLGLAVIRGLLLDLLATGDRQGVDDAMELHIASLGADEPDDPDADHPEREDRR</sequence>
<protein>
    <submittedName>
        <fullName evidence="2">Transcriptional regulatory protein</fullName>
    </submittedName>
</protein>
<evidence type="ECO:0000256" key="1">
    <source>
        <dbReference type="SAM" id="MobiDB-lite"/>
    </source>
</evidence>
<reference evidence="2" key="2">
    <citation type="journal article" date="2014" name="ISME J.">
        <title>Microbial stratification in low pH oxic and suboxic macroscopic growths along an acid mine drainage.</title>
        <authorList>
            <person name="Mendez-Garcia C."/>
            <person name="Mesa V."/>
            <person name="Sprenger R.R."/>
            <person name="Richter M."/>
            <person name="Diez M.S."/>
            <person name="Solano J."/>
            <person name="Bargiela R."/>
            <person name="Golyshina O.V."/>
            <person name="Manteca A."/>
            <person name="Ramos J.L."/>
            <person name="Gallego J.R."/>
            <person name="Llorente I."/>
            <person name="Martins Dos Santos V.A."/>
            <person name="Jensen O.N."/>
            <person name="Pelaez A.I."/>
            <person name="Sanchez J."/>
            <person name="Ferrer M."/>
        </authorList>
    </citation>
    <scope>NUCLEOTIDE SEQUENCE</scope>
</reference>
<dbReference type="AlphaFoldDB" id="T0YBM7"/>
<evidence type="ECO:0000313" key="2">
    <source>
        <dbReference type="EMBL" id="EQD30523.1"/>
    </source>
</evidence>